<organism evidence="3 4">
    <name type="scientific">Channa striata</name>
    <name type="common">Snakehead murrel</name>
    <name type="synonym">Ophicephalus striatus</name>
    <dbReference type="NCBI Taxonomy" id="64152"/>
    <lineage>
        <taxon>Eukaryota</taxon>
        <taxon>Metazoa</taxon>
        <taxon>Chordata</taxon>
        <taxon>Craniata</taxon>
        <taxon>Vertebrata</taxon>
        <taxon>Euteleostomi</taxon>
        <taxon>Actinopterygii</taxon>
        <taxon>Neopterygii</taxon>
        <taxon>Teleostei</taxon>
        <taxon>Neoteleostei</taxon>
        <taxon>Acanthomorphata</taxon>
        <taxon>Anabantaria</taxon>
        <taxon>Anabantiformes</taxon>
        <taxon>Channoidei</taxon>
        <taxon>Channidae</taxon>
        <taxon>Channa</taxon>
    </lineage>
</organism>
<evidence type="ECO:0000256" key="1">
    <source>
        <dbReference type="SAM" id="SignalP"/>
    </source>
</evidence>
<dbReference type="CDD" id="cd00037">
    <property type="entry name" value="CLECT"/>
    <property type="match status" value="1"/>
</dbReference>
<dbReference type="SUPFAM" id="SSF56436">
    <property type="entry name" value="C-type lectin-like"/>
    <property type="match status" value="3"/>
</dbReference>
<dbReference type="InterPro" id="IPR016187">
    <property type="entry name" value="CTDL_fold"/>
</dbReference>
<evidence type="ECO:0000259" key="2">
    <source>
        <dbReference type="PROSITE" id="PS50041"/>
    </source>
</evidence>
<evidence type="ECO:0000313" key="3">
    <source>
        <dbReference type="EMBL" id="KAK2832842.1"/>
    </source>
</evidence>
<feature type="domain" description="C-type lectin" evidence="2">
    <location>
        <begin position="262"/>
        <end position="391"/>
    </location>
</feature>
<dbReference type="PROSITE" id="PS50041">
    <property type="entry name" value="C_TYPE_LECTIN_2"/>
    <property type="match status" value="2"/>
</dbReference>
<dbReference type="AlphaFoldDB" id="A0AA88MBW3"/>
<dbReference type="InterPro" id="IPR001304">
    <property type="entry name" value="C-type_lectin-like"/>
</dbReference>
<dbReference type="SMART" id="SM00034">
    <property type="entry name" value="CLECT"/>
    <property type="match status" value="2"/>
</dbReference>
<dbReference type="PANTHER" id="PTHR45784">
    <property type="entry name" value="C-TYPE LECTIN DOMAIN FAMILY 20 MEMBER A-RELATED"/>
    <property type="match status" value="1"/>
</dbReference>
<dbReference type="Proteomes" id="UP001187415">
    <property type="component" value="Unassembled WGS sequence"/>
</dbReference>
<protein>
    <recommendedName>
        <fullName evidence="2">C-type lectin domain-containing protein</fullName>
    </recommendedName>
</protein>
<feature type="domain" description="C-type lectin" evidence="2">
    <location>
        <begin position="26"/>
        <end position="133"/>
    </location>
</feature>
<reference evidence="3" key="1">
    <citation type="submission" date="2023-07" db="EMBL/GenBank/DDBJ databases">
        <title>Chromosome-level Genome Assembly of Striped Snakehead (Channa striata).</title>
        <authorList>
            <person name="Liu H."/>
        </authorList>
    </citation>
    <scope>NUCLEOTIDE SEQUENCE</scope>
    <source>
        <strain evidence="3">Gz</strain>
        <tissue evidence="3">Muscle</tissue>
    </source>
</reference>
<proteinExistence type="predicted"/>
<dbReference type="Pfam" id="PF00059">
    <property type="entry name" value="Lectin_C"/>
    <property type="match status" value="2"/>
</dbReference>
<feature type="signal peptide" evidence="1">
    <location>
        <begin position="1"/>
        <end position="21"/>
    </location>
</feature>
<dbReference type="PANTHER" id="PTHR45784:SF8">
    <property type="entry name" value="C-TYPE MANNOSE RECEPTOR 2-RELATED"/>
    <property type="match status" value="1"/>
</dbReference>
<keyword evidence="4" id="KW-1185">Reference proteome</keyword>
<accession>A0AA88MBW3</accession>
<dbReference type="Gene3D" id="3.10.100.10">
    <property type="entry name" value="Mannose-Binding Protein A, subunit A"/>
    <property type="match status" value="2"/>
</dbReference>
<dbReference type="EMBL" id="JAUPFM010000013">
    <property type="protein sequence ID" value="KAK2832842.1"/>
    <property type="molecule type" value="Genomic_DNA"/>
</dbReference>
<feature type="chain" id="PRO_5041641017" description="C-type lectin domain-containing protein" evidence="1">
    <location>
        <begin position="22"/>
        <end position="397"/>
    </location>
</feature>
<comment type="caution">
    <text evidence="3">The sequence shown here is derived from an EMBL/GenBank/DDBJ whole genome shotgun (WGS) entry which is preliminary data.</text>
</comment>
<sequence>MMKEIWVLVPVLLLLPPVVCGQAADMVTETFVHYTQMKSWMDAQAFCRQYNSDMISVRDNQDNQNFHPVPGWLGLHRLDFRSPWKWSKGDEMANITYWAFGEPSLLNNCAYKDANSLVWKTHGCTVLHTYSCYNEVLILVKENKTWEEALHHCRSLQAVDPSRPATENNNNLYDLVTLITEDDHVNTRKKIQDATTDKYPCLLDSPLHYVHPPRNVWSHQLKQVCFNIHNCLIVYEPSLTENCAFKQPSALTWASDGCDVHHSFTCYSRTAVLVKENKTWEEALNHCRALEAVDPSKPATEYKNNRYDLISLVTDDDYSYIQKKIKDATTDEVWTGLRFLAGEWLWVNGATVQYDDIQSCPAEGFCGILVKNSTAQFGISDCKQRKNFVCIRKPLGI</sequence>
<dbReference type="InterPro" id="IPR016186">
    <property type="entry name" value="C-type_lectin-like/link_sf"/>
</dbReference>
<gene>
    <name evidence="3" type="ORF">Q5P01_016731</name>
</gene>
<evidence type="ECO:0000313" key="4">
    <source>
        <dbReference type="Proteomes" id="UP001187415"/>
    </source>
</evidence>
<name>A0AA88MBW3_CHASR</name>
<keyword evidence="1" id="KW-0732">Signal</keyword>